<protein>
    <recommendedName>
        <fullName evidence="3">ChrR Cupin-like domain protein</fullName>
    </recommendedName>
</protein>
<keyword evidence="2" id="KW-1185">Reference proteome</keyword>
<evidence type="ECO:0008006" key="3">
    <source>
        <dbReference type="Google" id="ProtNLM"/>
    </source>
</evidence>
<dbReference type="PATRIC" id="fig|45076.6.peg.117"/>
<dbReference type="InterPro" id="IPR014710">
    <property type="entry name" value="RmlC-like_jellyroll"/>
</dbReference>
<dbReference type="RefSeq" id="WP_058491755.1">
    <property type="nucleotide sequence ID" value="NZ_CBCRUR010000002.1"/>
</dbReference>
<sequence>MINKNLLIIVIIIFTTHVWATNKPTTNSLFNDTLTKPITIIDPGKEITSDFTLPSHGWSILSSKDLRGKHEIFDIKNDKEHVFLYRVGPRAEIGIKEHDDWEEVVIINGTLEWLNPNGQTQQILGIGAYVNRSPHTKHGPFRAGNKGCLMYVRMHS</sequence>
<accession>A0A0W1AKK9</accession>
<comment type="caution">
    <text evidence="1">The sequence shown here is derived from an EMBL/GenBank/DDBJ whole genome shotgun (WGS) entry which is preliminary data.</text>
</comment>
<dbReference type="AlphaFoldDB" id="A0A0W1AKK9"/>
<evidence type="ECO:0000313" key="2">
    <source>
        <dbReference type="Proteomes" id="UP000054662"/>
    </source>
</evidence>
<dbReference type="Gene3D" id="2.60.120.10">
    <property type="entry name" value="Jelly Rolls"/>
    <property type="match status" value="1"/>
</dbReference>
<dbReference type="EMBL" id="LNZC01000002">
    <property type="protein sequence ID" value="KTD81806.1"/>
    <property type="molecule type" value="Genomic_DNA"/>
</dbReference>
<evidence type="ECO:0000313" key="1">
    <source>
        <dbReference type="EMBL" id="KTD81806.1"/>
    </source>
</evidence>
<dbReference type="InterPro" id="IPR011051">
    <property type="entry name" value="RmlC_Cupin_sf"/>
</dbReference>
<reference evidence="1 2" key="1">
    <citation type="submission" date="2015-11" db="EMBL/GenBank/DDBJ databases">
        <title>Genomic analysis of 38 Legionella species identifies large and diverse effector repertoires.</title>
        <authorList>
            <person name="Burstein D."/>
            <person name="Amaro F."/>
            <person name="Zusman T."/>
            <person name="Lifshitz Z."/>
            <person name="Cohen O."/>
            <person name="Gilbert J.A."/>
            <person name="Pupko T."/>
            <person name="Shuman H.A."/>
            <person name="Segal G."/>
        </authorList>
    </citation>
    <scope>NUCLEOTIDE SEQUENCE [LARGE SCALE GENOMIC DNA]</scope>
    <source>
        <strain evidence="1 2">ATCC 49508</strain>
    </source>
</reference>
<dbReference type="STRING" id="45076.Lwor_0109"/>
<gene>
    <name evidence="1" type="ORF">Lwor_0109</name>
</gene>
<dbReference type="SUPFAM" id="SSF51182">
    <property type="entry name" value="RmlC-like cupins"/>
    <property type="match status" value="1"/>
</dbReference>
<dbReference type="Proteomes" id="UP000054662">
    <property type="component" value="Unassembled WGS sequence"/>
</dbReference>
<dbReference type="OrthoDB" id="9793147at2"/>
<name>A0A0W1AKK9_9GAMM</name>
<proteinExistence type="predicted"/>
<organism evidence="1 2">
    <name type="scientific">Legionella worsleiensis</name>
    <dbReference type="NCBI Taxonomy" id="45076"/>
    <lineage>
        <taxon>Bacteria</taxon>
        <taxon>Pseudomonadati</taxon>
        <taxon>Pseudomonadota</taxon>
        <taxon>Gammaproteobacteria</taxon>
        <taxon>Legionellales</taxon>
        <taxon>Legionellaceae</taxon>
        <taxon>Legionella</taxon>
    </lineage>
</organism>